<feature type="non-terminal residue" evidence="1">
    <location>
        <position position="60"/>
    </location>
</feature>
<evidence type="ECO:0000313" key="1">
    <source>
        <dbReference type="EMBL" id="HIR13422.1"/>
    </source>
</evidence>
<organism evidence="1 2">
    <name type="scientific">Candidatus Choladousia intestinavium</name>
    <dbReference type="NCBI Taxonomy" id="2840727"/>
    <lineage>
        <taxon>Bacteria</taxon>
        <taxon>Bacillati</taxon>
        <taxon>Bacillota</taxon>
        <taxon>Clostridia</taxon>
        <taxon>Lachnospirales</taxon>
        <taxon>Lachnospiraceae</taxon>
        <taxon>Lachnospiraceae incertae sedis</taxon>
        <taxon>Candidatus Choladousia</taxon>
    </lineage>
</organism>
<accession>A0A9D1D9G5</accession>
<evidence type="ECO:0000313" key="2">
    <source>
        <dbReference type="Proteomes" id="UP000886757"/>
    </source>
</evidence>
<proteinExistence type="predicted"/>
<protein>
    <submittedName>
        <fullName evidence="1">Uncharacterized protein</fullName>
    </submittedName>
</protein>
<reference evidence="1" key="1">
    <citation type="submission" date="2020-10" db="EMBL/GenBank/DDBJ databases">
        <authorList>
            <person name="Gilroy R."/>
        </authorList>
    </citation>
    <scope>NUCLEOTIDE SEQUENCE</scope>
    <source>
        <strain evidence="1">ChiSjej4B22-8148</strain>
    </source>
</reference>
<dbReference type="EMBL" id="DVGK01000066">
    <property type="protein sequence ID" value="HIR13422.1"/>
    <property type="molecule type" value="Genomic_DNA"/>
</dbReference>
<dbReference type="AlphaFoldDB" id="A0A9D1D9G5"/>
<dbReference type="Proteomes" id="UP000886757">
    <property type="component" value="Unassembled WGS sequence"/>
</dbReference>
<gene>
    <name evidence="1" type="ORF">IAB31_05820</name>
</gene>
<comment type="caution">
    <text evidence="1">The sequence shown here is derived from an EMBL/GenBank/DDBJ whole genome shotgun (WGS) entry which is preliminary data.</text>
</comment>
<sequence length="60" mass="7197">MDENRLESFEKMLLAVKAEYQSVSDKLEELKENGRTKSATYRQLFSRKLMYQNMLSLYQI</sequence>
<reference evidence="1" key="2">
    <citation type="journal article" date="2021" name="PeerJ">
        <title>Extensive microbial diversity within the chicken gut microbiome revealed by metagenomics and culture.</title>
        <authorList>
            <person name="Gilroy R."/>
            <person name="Ravi A."/>
            <person name="Getino M."/>
            <person name="Pursley I."/>
            <person name="Horton D.L."/>
            <person name="Alikhan N.F."/>
            <person name="Baker D."/>
            <person name="Gharbi K."/>
            <person name="Hall N."/>
            <person name="Watson M."/>
            <person name="Adriaenssens E.M."/>
            <person name="Foster-Nyarko E."/>
            <person name="Jarju S."/>
            <person name="Secka A."/>
            <person name="Antonio M."/>
            <person name="Oren A."/>
            <person name="Chaudhuri R.R."/>
            <person name="La Ragione R."/>
            <person name="Hildebrand F."/>
            <person name="Pallen M.J."/>
        </authorList>
    </citation>
    <scope>NUCLEOTIDE SEQUENCE</scope>
    <source>
        <strain evidence="1">ChiSjej4B22-8148</strain>
    </source>
</reference>
<name>A0A9D1D9G5_9FIRM</name>